<evidence type="ECO:0000313" key="3">
    <source>
        <dbReference type="Proteomes" id="UP000553632"/>
    </source>
</evidence>
<accession>A0A7J6QRH3</accession>
<reference evidence="2 3" key="1">
    <citation type="submission" date="2020-04" db="EMBL/GenBank/DDBJ databases">
        <title>Perkinsus olseni comparative genomics.</title>
        <authorList>
            <person name="Bogema D.R."/>
        </authorList>
    </citation>
    <scope>NUCLEOTIDE SEQUENCE [LARGE SCALE GENOMIC DNA]</scope>
    <source>
        <strain evidence="2 3">ATCC PRA-207</strain>
    </source>
</reference>
<sequence length="511" mass="54265">MSILSADDAEAMQEVVELGTIPASDLPPCGRDGTTDAKLVCRILHCKAAPEKPLRFTRSQLVQSGGNNNLKKMSVEQSYHKWILCGCLLSSEVVVIITRTSSESELLLKFTGDIYPGSLVAVVEPEVVGQLEGGTKLIRTSDRLIPIEADEKFGNIPKAIELSLRYQMYHFFIPTLEVIHSGVVSDRCPGVLCDAQTPANKQCPCQSTDRTVHKWAISLTLKSSVLNRSFEIVSHQLTALFADPKAIQGTCPLSGLKMRRHVRDIVSDVNEHGGWSCTAWVKPGRSGGSGDDSGAIQETKLHVCSLRPAQPTPELLARIVAKQIKPTAVNRDDVHIRQPHLRGPFAQNIPNPNADGVLPAVDPAAAAAAGAAGGAGAAGAAGGAAAAPANQAANVPHVLSPTQVQAALAQIRAAAEVQQPPPRDDPNADRQPNGQQPRDDPNADRQPNGQQPRNQGNVAAGLAPANNRSAAAEPPSHLAGAFGQLNAADGEREERRRREEAEEAEQSSGNE</sequence>
<protein>
    <submittedName>
        <fullName evidence="2">Uncharacterized protein</fullName>
    </submittedName>
</protein>
<dbReference type="EMBL" id="JABANO010031476">
    <property type="protein sequence ID" value="KAF4710186.1"/>
    <property type="molecule type" value="Genomic_DNA"/>
</dbReference>
<name>A0A7J6QRH3_PEROL</name>
<evidence type="ECO:0000256" key="1">
    <source>
        <dbReference type="SAM" id="MobiDB-lite"/>
    </source>
</evidence>
<feature type="region of interest" description="Disordered" evidence="1">
    <location>
        <begin position="413"/>
        <end position="511"/>
    </location>
</feature>
<feature type="compositionally biased region" description="Basic and acidic residues" evidence="1">
    <location>
        <begin position="489"/>
        <end position="500"/>
    </location>
</feature>
<proteinExistence type="predicted"/>
<feature type="compositionally biased region" description="Low complexity" evidence="1">
    <location>
        <begin position="445"/>
        <end position="457"/>
    </location>
</feature>
<dbReference type="AlphaFoldDB" id="A0A7J6QRH3"/>
<dbReference type="OMA" id="AWVKPGR"/>
<gene>
    <name evidence="2" type="ORF">FOZ63_031966</name>
</gene>
<dbReference type="Proteomes" id="UP000553632">
    <property type="component" value="Unassembled WGS sequence"/>
</dbReference>
<comment type="caution">
    <text evidence="2">The sequence shown here is derived from an EMBL/GenBank/DDBJ whole genome shotgun (WGS) entry which is preliminary data.</text>
</comment>
<organism evidence="2 3">
    <name type="scientific">Perkinsus olseni</name>
    <name type="common">Perkinsus atlanticus</name>
    <dbReference type="NCBI Taxonomy" id="32597"/>
    <lineage>
        <taxon>Eukaryota</taxon>
        <taxon>Sar</taxon>
        <taxon>Alveolata</taxon>
        <taxon>Perkinsozoa</taxon>
        <taxon>Perkinsea</taxon>
        <taxon>Perkinsida</taxon>
        <taxon>Perkinsidae</taxon>
        <taxon>Perkinsus</taxon>
    </lineage>
</organism>
<evidence type="ECO:0000313" key="2">
    <source>
        <dbReference type="EMBL" id="KAF4710186.1"/>
    </source>
</evidence>
<keyword evidence="3" id="KW-1185">Reference proteome</keyword>